<feature type="signal peptide" evidence="3">
    <location>
        <begin position="1"/>
        <end position="27"/>
    </location>
</feature>
<evidence type="ECO:0000256" key="3">
    <source>
        <dbReference type="SAM" id="SignalP"/>
    </source>
</evidence>
<keyword evidence="6" id="KW-1185">Reference proteome</keyword>
<keyword evidence="3" id="KW-0732">Signal</keyword>
<keyword evidence="2" id="KW-0812">Transmembrane</keyword>
<keyword evidence="2" id="KW-0472">Membrane</keyword>
<evidence type="ECO:0000259" key="4">
    <source>
        <dbReference type="Pfam" id="PF14257"/>
    </source>
</evidence>
<dbReference type="InterPro" id="IPR025645">
    <property type="entry name" value="DUF4349"/>
</dbReference>
<organism evidence="5 6">
    <name type="scientific">Tessaracoccus lubricantis</name>
    <dbReference type="NCBI Taxonomy" id="545543"/>
    <lineage>
        <taxon>Bacteria</taxon>
        <taxon>Bacillati</taxon>
        <taxon>Actinomycetota</taxon>
        <taxon>Actinomycetes</taxon>
        <taxon>Propionibacteriales</taxon>
        <taxon>Propionibacteriaceae</taxon>
        <taxon>Tessaracoccus</taxon>
    </lineage>
</organism>
<feature type="region of interest" description="Disordered" evidence="1">
    <location>
        <begin position="29"/>
        <end position="68"/>
    </location>
</feature>
<reference evidence="6" key="1">
    <citation type="journal article" date="2019" name="Int. J. Syst. Evol. Microbiol.">
        <title>The Global Catalogue of Microorganisms (GCM) 10K type strain sequencing project: providing services to taxonomists for standard genome sequencing and annotation.</title>
        <authorList>
            <consortium name="The Broad Institute Genomics Platform"/>
            <consortium name="The Broad Institute Genome Sequencing Center for Infectious Disease"/>
            <person name="Wu L."/>
            <person name="Ma J."/>
        </authorList>
    </citation>
    <scope>NUCLEOTIDE SEQUENCE [LARGE SCALE GENOMIC DNA]</scope>
    <source>
        <strain evidence="6">JCM 19125</strain>
    </source>
</reference>
<protein>
    <recommendedName>
        <fullName evidence="4">DUF4349 domain-containing protein</fullName>
    </recommendedName>
</protein>
<gene>
    <name evidence="5" type="ORF">GCM10025789_15590</name>
</gene>
<feature type="chain" id="PRO_5045277160" description="DUF4349 domain-containing protein" evidence="3">
    <location>
        <begin position="28"/>
        <end position="320"/>
    </location>
</feature>
<feature type="compositionally biased region" description="Gly residues" evidence="1">
    <location>
        <begin position="44"/>
        <end position="55"/>
    </location>
</feature>
<accession>A0ABP9FF00</accession>
<evidence type="ECO:0000313" key="6">
    <source>
        <dbReference type="Proteomes" id="UP001501521"/>
    </source>
</evidence>
<feature type="transmembrane region" description="Helical" evidence="2">
    <location>
        <begin position="268"/>
        <end position="293"/>
    </location>
</feature>
<dbReference type="Proteomes" id="UP001501521">
    <property type="component" value="Unassembled WGS sequence"/>
</dbReference>
<name>A0ABP9FF00_9ACTN</name>
<feature type="compositionally biased region" description="Acidic residues" evidence="1">
    <location>
        <begin position="56"/>
        <end position="65"/>
    </location>
</feature>
<dbReference type="EMBL" id="BAABLV010000024">
    <property type="protein sequence ID" value="GAA4898532.1"/>
    <property type="molecule type" value="Genomic_DNA"/>
</dbReference>
<sequence>MWGNAGLRTAVRVVVAVLMTLLVGACAQSEQGDSPAVDPAAPAVGGGSVGMPEQGGDGEEDTGDGDEGRLMIRSKVLRLEVDSTPDAVTKIRDLARSHGGTVTDMQVATDTDEWLYRYGEDGAPSGDGTALRGWVTTRVPADTYEEYLGEVAALGVVKFQSEAVSDVTQEHVDLSARLENMRAQEARLREFFDAAKTVEDMLSIEKELTRVRGEIEAMDAQVTYLERQAAMATVTIELVEPRSVVTPAGESWGFREAITDGIRGAAGLLTGLLTLLIATAPVWVTALVLFFPIRAWLRRRAGRRAAPVGEPIPPAEEHMA</sequence>
<evidence type="ECO:0000256" key="1">
    <source>
        <dbReference type="SAM" id="MobiDB-lite"/>
    </source>
</evidence>
<comment type="caution">
    <text evidence="5">The sequence shown here is derived from an EMBL/GenBank/DDBJ whole genome shotgun (WGS) entry which is preliminary data.</text>
</comment>
<keyword evidence="2" id="KW-1133">Transmembrane helix</keyword>
<dbReference type="RefSeq" id="WP_345581495.1">
    <property type="nucleotide sequence ID" value="NZ_BAABLV010000024.1"/>
</dbReference>
<evidence type="ECO:0000313" key="5">
    <source>
        <dbReference type="EMBL" id="GAA4898532.1"/>
    </source>
</evidence>
<evidence type="ECO:0000256" key="2">
    <source>
        <dbReference type="SAM" id="Phobius"/>
    </source>
</evidence>
<proteinExistence type="predicted"/>
<feature type="compositionally biased region" description="Low complexity" evidence="1">
    <location>
        <begin position="32"/>
        <end position="43"/>
    </location>
</feature>
<feature type="domain" description="DUF4349" evidence="4">
    <location>
        <begin position="69"/>
        <end position="292"/>
    </location>
</feature>
<dbReference type="Pfam" id="PF14257">
    <property type="entry name" value="DUF4349"/>
    <property type="match status" value="1"/>
</dbReference>